<proteinExistence type="predicted"/>
<feature type="compositionally biased region" description="Low complexity" evidence="2">
    <location>
        <begin position="83"/>
        <end position="92"/>
    </location>
</feature>
<organism evidence="3 4">
    <name type="scientific">Acanthamoeba castellanii (strain ATCC 30010 / Neff)</name>
    <dbReference type="NCBI Taxonomy" id="1257118"/>
    <lineage>
        <taxon>Eukaryota</taxon>
        <taxon>Amoebozoa</taxon>
        <taxon>Discosea</taxon>
        <taxon>Longamoebia</taxon>
        <taxon>Centramoebida</taxon>
        <taxon>Acanthamoebidae</taxon>
        <taxon>Acanthamoeba</taxon>
    </lineage>
</organism>
<dbReference type="RefSeq" id="XP_004333268.1">
    <property type="nucleotide sequence ID" value="XM_004333220.1"/>
</dbReference>
<evidence type="ECO:0000256" key="2">
    <source>
        <dbReference type="SAM" id="MobiDB-lite"/>
    </source>
</evidence>
<dbReference type="GeneID" id="14911686"/>
<dbReference type="Proteomes" id="UP000011083">
    <property type="component" value="Unassembled WGS sequence"/>
</dbReference>
<evidence type="ECO:0000313" key="3">
    <source>
        <dbReference type="EMBL" id="ELR11255.1"/>
    </source>
</evidence>
<dbReference type="SUPFAM" id="SSF46785">
    <property type="entry name" value="Winged helix' DNA-binding domain"/>
    <property type="match status" value="1"/>
</dbReference>
<feature type="region of interest" description="Disordered" evidence="2">
    <location>
        <begin position="1"/>
        <end position="173"/>
    </location>
</feature>
<evidence type="ECO:0008006" key="5">
    <source>
        <dbReference type="Google" id="ProtNLM"/>
    </source>
</evidence>
<sequence length="363" mass="41269">MEGSLQQQQPHKLHPQPRHVASGSSGSTSSPELAAAQTEDDYYARGGEKKGRVKQVGRGRKRHLDQTQDDDTVDYSYHHHPRSASSTSTTSSLYAHPAKSPKRPRTFDELEERAAASDEKQQSAGSTDEDHLVVQQYQEMPDRDEEEDEEASHHVEEEEVEEEDYDEVPHPPPRTWVAKAEWALGRLGGRGTLADIYATIEDAFPEEIDGKRNWKAAIRSCLSKNEKNKFFKPETMSAAKGDHVWCLAASTPRRATTTTTKRGRPAGRARKPPSRTQGRRRSLADERKAVEEKKEKEEEVKFAVPVLPARREKKKEKEEERGRLETLLRWKQQLEQDISRLQEEVNEDGLSADQEDFLSQLLA</sequence>
<dbReference type="AlphaFoldDB" id="L8GDR2"/>
<dbReference type="VEuPathDB" id="AmoebaDB:ACA1_126960"/>
<feature type="compositionally biased region" description="Basic residues" evidence="2">
    <location>
        <begin position="261"/>
        <end position="281"/>
    </location>
</feature>
<dbReference type="InterPro" id="IPR036388">
    <property type="entry name" value="WH-like_DNA-bd_sf"/>
</dbReference>
<feature type="compositionally biased region" description="Low complexity" evidence="2">
    <location>
        <begin position="1"/>
        <end position="10"/>
    </location>
</feature>
<accession>L8GDR2</accession>
<feature type="compositionally biased region" description="Basic and acidic residues" evidence="2">
    <location>
        <begin position="315"/>
        <end position="324"/>
    </location>
</feature>
<protein>
    <recommendedName>
        <fullName evidence="5">Fork-head domain-containing protein</fullName>
    </recommendedName>
</protein>
<feature type="compositionally biased region" description="Low complexity" evidence="2">
    <location>
        <begin position="249"/>
        <end position="260"/>
    </location>
</feature>
<dbReference type="InterPro" id="IPR036390">
    <property type="entry name" value="WH_DNA-bd_sf"/>
</dbReference>
<gene>
    <name evidence="3" type="ORF">ACA1_126960</name>
</gene>
<feature type="coiled-coil region" evidence="1">
    <location>
        <begin position="324"/>
        <end position="351"/>
    </location>
</feature>
<keyword evidence="1" id="KW-0175">Coiled coil</keyword>
<dbReference type="EMBL" id="KB008155">
    <property type="protein sequence ID" value="ELR11255.1"/>
    <property type="molecule type" value="Genomic_DNA"/>
</dbReference>
<feature type="compositionally biased region" description="Basic and acidic residues" evidence="2">
    <location>
        <begin position="282"/>
        <end position="301"/>
    </location>
</feature>
<dbReference type="KEGG" id="acan:ACA1_126960"/>
<dbReference type="Gene3D" id="1.10.10.10">
    <property type="entry name" value="Winged helix-like DNA-binding domain superfamily/Winged helix DNA-binding domain"/>
    <property type="match status" value="1"/>
</dbReference>
<evidence type="ECO:0000313" key="4">
    <source>
        <dbReference type="Proteomes" id="UP000011083"/>
    </source>
</evidence>
<reference evidence="3 4" key="1">
    <citation type="journal article" date="2013" name="Genome Biol.">
        <title>Genome of Acanthamoeba castellanii highlights extensive lateral gene transfer and early evolution of tyrosine kinase signaling.</title>
        <authorList>
            <person name="Clarke M."/>
            <person name="Lohan A.J."/>
            <person name="Liu B."/>
            <person name="Lagkouvardos I."/>
            <person name="Roy S."/>
            <person name="Zafar N."/>
            <person name="Bertelli C."/>
            <person name="Schilde C."/>
            <person name="Kianianmomeni A."/>
            <person name="Burglin T.R."/>
            <person name="Frech C."/>
            <person name="Turcotte B."/>
            <person name="Kopec K.O."/>
            <person name="Synnott J.M."/>
            <person name="Choo C."/>
            <person name="Paponov I."/>
            <person name="Finkler A."/>
            <person name="Soon Heng Tan C."/>
            <person name="Hutchins A.P."/>
            <person name="Weinmeier T."/>
            <person name="Rattei T."/>
            <person name="Chu J.S."/>
            <person name="Gimenez G."/>
            <person name="Irimia M."/>
            <person name="Rigden D.J."/>
            <person name="Fitzpatrick D.A."/>
            <person name="Lorenzo-Morales J."/>
            <person name="Bateman A."/>
            <person name="Chiu C.H."/>
            <person name="Tang P."/>
            <person name="Hegemann P."/>
            <person name="Fromm H."/>
            <person name="Raoult D."/>
            <person name="Greub G."/>
            <person name="Miranda-Saavedra D."/>
            <person name="Chen N."/>
            <person name="Nash P."/>
            <person name="Ginger M.L."/>
            <person name="Horn M."/>
            <person name="Schaap P."/>
            <person name="Caler L."/>
            <person name="Loftus B."/>
        </authorList>
    </citation>
    <scope>NUCLEOTIDE SEQUENCE [LARGE SCALE GENOMIC DNA]</scope>
    <source>
        <strain evidence="3 4">Neff</strain>
    </source>
</reference>
<keyword evidence="4" id="KW-1185">Reference proteome</keyword>
<name>L8GDR2_ACACF</name>
<feature type="compositionally biased region" description="Basic residues" evidence="2">
    <location>
        <begin position="51"/>
        <end position="63"/>
    </location>
</feature>
<evidence type="ECO:0000256" key="1">
    <source>
        <dbReference type="SAM" id="Coils"/>
    </source>
</evidence>
<feature type="compositionally biased region" description="Acidic residues" evidence="2">
    <location>
        <begin position="157"/>
        <end position="166"/>
    </location>
</feature>
<feature type="region of interest" description="Disordered" evidence="2">
    <location>
        <begin position="249"/>
        <end position="324"/>
    </location>
</feature>
<feature type="compositionally biased region" description="Basic and acidic residues" evidence="2">
    <location>
        <begin position="105"/>
        <end position="121"/>
    </location>
</feature>